<reference evidence="1" key="1">
    <citation type="submission" date="2021-01" db="EMBL/GenBank/DDBJ databases">
        <title>Chromosome-level genome assembly of a human fungal pathogen reveals clustering of transcriptionally co-regulated genes.</title>
        <authorList>
            <person name="Voorhies M."/>
            <person name="Cohen S."/>
            <person name="Shea T.P."/>
            <person name="Petrus S."/>
            <person name="Munoz J.F."/>
            <person name="Poplawski S."/>
            <person name="Goldman W.E."/>
            <person name="Michael T."/>
            <person name="Cuomo C.A."/>
            <person name="Sil A."/>
            <person name="Beyhan S."/>
        </authorList>
    </citation>
    <scope>NUCLEOTIDE SEQUENCE</scope>
    <source>
        <strain evidence="1">WU24</strain>
    </source>
</reference>
<protein>
    <submittedName>
        <fullName evidence="1">Uncharacterized protein</fullName>
    </submittedName>
</protein>
<accession>A0A8A1M6K2</accession>
<dbReference type="VEuPathDB" id="FungiDB:I7I51_04613"/>
<dbReference type="SUPFAM" id="SSF56112">
    <property type="entry name" value="Protein kinase-like (PK-like)"/>
    <property type="match status" value="1"/>
</dbReference>
<sequence length="330" mass="37320">MRGIALRQRPSDTGRMLNPPSRIAHVTLVSTIDDGVEWLFRSPRKSYDLEETTARDMLASEVATLRHLKQNSSIPVPAVYHCSLSSHNGVGVPYILMSKADGYPLSTYGWHPRLEGTPHAQDGPCRRQRKPEEKQKNIMRSLHPCRFLEKYENYASYLEATDRWNDLVTLESKSKTVGTGLLLQHRHAALCLSEEAPLGFGAEQTNSLLLIDDSDTTWLEQSLEVQPSVDVQLPTWVEPWKNGCGRIRARARANQPWYCYSIEAEIESDENILQSVTPLHGQSVVDTIDSLALDYICILSAIFISVNDVNMKKHESHSRQRFSYAGIFLD</sequence>
<dbReference type="PANTHER" id="PTHR21310:SF15">
    <property type="entry name" value="AMINOGLYCOSIDE PHOSPHOTRANSFERASE DOMAIN-CONTAINING PROTEIN"/>
    <property type="match status" value="1"/>
</dbReference>
<proteinExistence type="predicted"/>
<organism evidence="1 2">
    <name type="scientific">Ajellomyces capsulatus</name>
    <name type="common">Darling's disease fungus</name>
    <name type="synonym">Histoplasma capsulatum</name>
    <dbReference type="NCBI Taxonomy" id="5037"/>
    <lineage>
        <taxon>Eukaryota</taxon>
        <taxon>Fungi</taxon>
        <taxon>Dikarya</taxon>
        <taxon>Ascomycota</taxon>
        <taxon>Pezizomycotina</taxon>
        <taxon>Eurotiomycetes</taxon>
        <taxon>Eurotiomycetidae</taxon>
        <taxon>Onygenales</taxon>
        <taxon>Ajellomycetaceae</taxon>
        <taxon>Histoplasma</taxon>
    </lineage>
</organism>
<evidence type="ECO:0000313" key="2">
    <source>
        <dbReference type="Proteomes" id="UP000663671"/>
    </source>
</evidence>
<name>A0A8A1M6K2_AJECA</name>
<dbReference type="AlphaFoldDB" id="A0A8A1M6K2"/>
<evidence type="ECO:0000313" key="1">
    <source>
        <dbReference type="EMBL" id="QSS59817.1"/>
    </source>
</evidence>
<dbReference type="InterPro" id="IPR011009">
    <property type="entry name" value="Kinase-like_dom_sf"/>
</dbReference>
<dbReference type="OrthoDB" id="5327538at2759"/>
<dbReference type="InterPro" id="IPR051678">
    <property type="entry name" value="AGP_Transferase"/>
</dbReference>
<dbReference type="EMBL" id="CP069110">
    <property type="protein sequence ID" value="QSS59817.1"/>
    <property type="molecule type" value="Genomic_DNA"/>
</dbReference>
<gene>
    <name evidence="1" type="ORF">I7I51_04613</name>
</gene>
<dbReference type="Proteomes" id="UP000663671">
    <property type="component" value="Chromosome 4"/>
</dbReference>
<dbReference type="PANTHER" id="PTHR21310">
    <property type="entry name" value="AMINOGLYCOSIDE PHOSPHOTRANSFERASE-RELATED-RELATED"/>
    <property type="match status" value="1"/>
</dbReference>